<evidence type="ECO:0000256" key="1">
    <source>
        <dbReference type="ARBA" id="ARBA00004651"/>
    </source>
</evidence>
<dbReference type="PANTHER" id="PTHR32089">
    <property type="entry name" value="METHYL-ACCEPTING CHEMOTAXIS PROTEIN MCPB"/>
    <property type="match status" value="1"/>
</dbReference>
<dbReference type="Pfam" id="PF02743">
    <property type="entry name" value="dCache_1"/>
    <property type="match status" value="1"/>
</dbReference>
<gene>
    <name evidence="11" type="ORF">TUM4438_18840</name>
</gene>
<dbReference type="CDD" id="cd18773">
    <property type="entry name" value="PDC1_HK_sensor"/>
    <property type="match status" value="1"/>
</dbReference>
<dbReference type="CDD" id="cd18774">
    <property type="entry name" value="PDC2_HK_sensor"/>
    <property type="match status" value="1"/>
</dbReference>
<keyword evidence="6 9" id="KW-0472">Membrane</keyword>
<reference evidence="11" key="1">
    <citation type="submission" date="2021-05" db="EMBL/GenBank/DDBJ databases">
        <title>Molecular characterization for Shewanella algae harboring chromosomal blaOXA-55-like strains isolated from clinical and environment sample.</title>
        <authorList>
            <person name="Ohama Y."/>
            <person name="Aoki K."/>
            <person name="Harada S."/>
            <person name="Moriya K."/>
            <person name="Ishii Y."/>
            <person name="Tateda K."/>
        </authorList>
    </citation>
    <scope>NUCLEOTIDE SEQUENCE</scope>
    <source>
        <strain evidence="11">JCM 11563</strain>
    </source>
</reference>
<dbReference type="EMBL" id="BPEY01000028">
    <property type="protein sequence ID" value="GIU45418.1"/>
    <property type="molecule type" value="Genomic_DNA"/>
</dbReference>
<dbReference type="Pfam" id="PF00015">
    <property type="entry name" value="MCPsignal"/>
    <property type="match status" value="1"/>
</dbReference>
<evidence type="ECO:0000256" key="3">
    <source>
        <dbReference type="ARBA" id="ARBA00022500"/>
    </source>
</evidence>
<feature type="transmembrane region" description="Helical" evidence="9">
    <location>
        <begin position="218"/>
        <end position="240"/>
    </location>
</feature>
<accession>A0ABQ4PD93</accession>
<proteinExistence type="predicted"/>
<keyword evidence="5 9" id="KW-1133">Transmembrane helix</keyword>
<evidence type="ECO:0000256" key="2">
    <source>
        <dbReference type="ARBA" id="ARBA00022475"/>
    </source>
</evidence>
<comment type="subcellular location">
    <subcellularLocation>
        <location evidence="1">Cell membrane</location>
        <topology evidence="1">Multi-pass membrane protein</topology>
    </subcellularLocation>
</comment>
<dbReference type="PROSITE" id="PS50111">
    <property type="entry name" value="CHEMOTAXIS_TRANSDUC_2"/>
    <property type="match status" value="1"/>
</dbReference>
<evidence type="ECO:0000256" key="4">
    <source>
        <dbReference type="ARBA" id="ARBA00022692"/>
    </source>
</evidence>
<sequence length="573" mass="62234">MNTYFTSLEALAVSLEVVDGRVIVDDQAIQALIKSNERLDISNYFIGLPDGSMYDALSKGLHPTFNAASQLREWYVKGMTGLDRVVTTPFKASSGNMSISLAVPVKQNGQVIALVGLSLLMDDLTAFINKLSVDDNIFVSREDGFIMAAYDAELVGKNLFELRPSYKAHAAKRTSTHTYHLPGRGDYYVISDKSEALNWTVWAFSSWQDINATSRDAVVTNLISGLIFIILGIAGVSFLIQRLMYKPIGGEPKEIEALVDKIANGDLTDIPQVDDKSLGVYRSTLLMATKLKEMIEDINHSSQLLIEASGSLESSSTKVDSSCQLQMSQLEQVATAMNEMTATVTEVAQSAVEASSSSTDVNTRSQQGLSLVADMNTDISHLSADILKVQNVIRSVHAETENVGGILDVIRGIADQTNLLALNAAIEAARAGEHGRGFAVVADEVRSLATKTQQSTNEIQTMISLLQERATQSVSLMDENASSAQKTSTMAEQTSLALQAIQTEIQRVQDMNHQIATASEQQSQVAMEMNQSVVTVNDLARETSIDVQTNVKTSESLNAMAIRLRDSVSSFKL</sequence>
<keyword evidence="3" id="KW-0145">Chemotaxis</keyword>
<evidence type="ECO:0000259" key="10">
    <source>
        <dbReference type="PROSITE" id="PS50111"/>
    </source>
</evidence>
<dbReference type="InterPro" id="IPR033479">
    <property type="entry name" value="dCache_1"/>
</dbReference>
<evidence type="ECO:0000313" key="12">
    <source>
        <dbReference type="Proteomes" id="UP000887104"/>
    </source>
</evidence>
<evidence type="ECO:0000256" key="8">
    <source>
        <dbReference type="PROSITE-ProRule" id="PRU00284"/>
    </source>
</evidence>
<evidence type="ECO:0000256" key="5">
    <source>
        <dbReference type="ARBA" id="ARBA00022989"/>
    </source>
</evidence>
<dbReference type="InterPro" id="IPR004089">
    <property type="entry name" value="MCPsignal_dom"/>
</dbReference>
<dbReference type="PANTHER" id="PTHR32089:SF112">
    <property type="entry name" value="LYSOZYME-LIKE PROTEIN-RELATED"/>
    <property type="match status" value="1"/>
</dbReference>
<evidence type="ECO:0000256" key="7">
    <source>
        <dbReference type="ARBA" id="ARBA00023224"/>
    </source>
</evidence>
<keyword evidence="4 9" id="KW-0812">Transmembrane</keyword>
<comment type="caution">
    <text evidence="11">The sequence shown here is derived from an EMBL/GenBank/DDBJ whole genome shotgun (WGS) entry which is preliminary data.</text>
</comment>
<evidence type="ECO:0000256" key="6">
    <source>
        <dbReference type="ARBA" id="ARBA00023136"/>
    </source>
</evidence>
<dbReference type="CDD" id="cd11386">
    <property type="entry name" value="MCP_signal"/>
    <property type="match status" value="1"/>
</dbReference>
<dbReference type="Gene3D" id="3.30.450.20">
    <property type="entry name" value="PAS domain"/>
    <property type="match status" value="2"/>
</dbReference>
<protein>
    <submittedName>
        <fullName evidence="11">Methyl-accepting chemotaxis protein</fullName>
    </submittedName>
</protein>
<dbReference type="SUPFAM" id="SSF58104">
    <property type="entry name" value="Methyl-accepting chemotaxis protein (MCP) signaling domain"/>
    <property type="match status" value="1"/>
</dbReference>
<organism evidence="11 12">
    <name type="scientific">Shewanella sairae</name>
    <dbReference type="NCBI Taxonomy" id="190310"/>
    <lineage>
        <taxon>Bacteria</taxon>
        <taxon>Pseudomonadati</taxon>
        <taxon>Pseudomonadota</taxon>
        <taxon>Gammaproteobacteria</taxon>
        <taxon>Alteromonadales</taxon>
        <taxon>Shewanellaceae</taxon>
        <taxon>Shewanella</taxon>
    </lineage>
</organism>
<dbReference type="Gene3D" id="1.10.287.950">
    <property type="entry name" value="Methyl-accepting chemotaxis protein"/>
    <property type="match status" value="1"/>
</dbReference>
<keyword evidence="7 8" id="KW-0807">Transducer</keyword>
<keyword evidence="2" id="KW-1003">Cell membrane</keyword>
<name>A0ABQ4PD93_9GAMM</name>
<evidence type="ECO:0000313" key="11">
    <source>
        <dbReference type="EMBL" id="GIU45418.1"/>
    </source>
</evidence>
<evidence type="ECO:0000256" key="9">
    <source>
        <dbReference type="SAM" id="Phobius"/>
    </source>
</evidence>
<dbReference type="SMART" id="SM00283">
    <property type="entry name" value="MA"/>
    <property type="match status" value="1"/>
</dbReference>
<dbReference type="Proteomes" id="UP000887104">
    <property type="component" value="Unassembled WGS sequence"/>
</dbReference>
<feature type="domain" description="Methyl-accepting transducer" evidence="10">
    <location>
        <begin position="301"/>
        <end position="537"/>
    </location>
</feature>
<keyword evidence="12" id="KW-1185">Reference proteome</keyword>